<dbReference type="RefSeq" id="WP_070110048.1">
    <property type="nucleotide sequence ID" value="NZ_JMKI01000006.1"/>
</dbReference>
<dbReference type="STRING" id="2754.EH55_12855"/>
<comment type="caution">
    <text evidence="1">The sequence shown here is derived from an EMBL/GenBank/DDBJ whole genome shotgun (WGS) entry which is preliminary data.</text>
</comment>
<sequence>MEIEKLIVPQGHKEPITILEGVAAKPLPLFDYQGYQYTALDVKSFCELVKAKGKQPSALIFSDDAGFTAILDDTVISRKQDTVTMPYTYSVQMEEWEPVLSPGGHVFALKELIDYVKRADGKTIDNFESLLSSFKNFKYVSNVTGDFTFDNRNNYTFCVKVKDAEGTVRIPQTFCANVEIFKNSDWFQWMEIEVEISQPKSAGEQPLFLLSCPKFPRYLQAAQENLYEQMKKELDGWLVVQGRPTDRPAKG</sequence>
<dbReference type="AlphaFoldDB" id="A0A073IUB9"/>
<gene>
    <name evidence="1" type="ORF">EH55_12855</name>
</gene>
<reference evidence="1 2" key="1">
    <citation type="submission" date="2014-04" db="EMBL/GenBank/DDBJ databases">
        <title>Draft Genome Sequence of Synergistes jonesii.</title>
        <authorList>
            <person name="Coil D.A."/>
            <person name="Eisen J.A."/>
            <person name="Holland-Moritz H.E."/>
        </authorList>
    </citation>
    <scope>NUCLEOTIDE SEQUENCE [LARGE SCALE GENOMIC DNA]</scope>
    <source>
        <strain evidence="1 2">78-1</strain>
    </source>
</reference>
<evidence type="ECO:0000313" key="2">
    <source>
        <dbReference type="Proteomes" id="UP000027665"/>
    </source>
</evidence>
<evidence type="ECO:0000313" key="1">
    <source>
        <dbReference type="EMBL" id="KEJ93185.1"/>
    </source>
</evidence>
<dbReference type="OrthoDB" id="1680473at2"/>
<dbReference type="eggNOG" id="COG5532">
    <property type="taxonomic scope" value="Bacteria"/>
</dbReference>
<keyword evidence="2" id="KW-1185">Reference proteome</keyword>
<dbReference type="GeneID" id="90982843"/>
<proteinExistence type="predicted"/>
<organism evidence="1 2">
    <name type="scientific">Synergistes jonesii</name>
    <dbReference type="NCBI Taxonomy" id="2754"/>
    <lineage>
        <taxon>Bacteria</taxon>
        <taxon>Thermotogati</taxon>
        <taxon>Synergistota</taxon>
        <taxon>Synergistia</taxon>
        <taxon>Synergistales</taxon>
        <taxon>Synergistaceae</taxon>
        <taxon>Synergistes</taxon>
    </lineage>
</organism>
<accession>A0A073IUB9</accession>
<protein>
    <submittedName>
        <fullName evidence="1">Uncharacterized protein</fullName>
    </submittedName>
</protein>
<dbReference type="Proteomes" id="UP000027665">
    <property type="component" value="Unassembled WGS sequence"/>
</dbReference>
<dbReference type="EMBL" id="JMKI01000006">
    <property type="protein sequence ID" value="KEJ93185.1"/>
    <property type="molecule type" value="Genomic_DNA"/>
</dbReference>
<name>A0A073IUB9_9BACT</name>